<sequence length="218" mass="25146">IETGSITALEQSQSSLSLIINKFVENSSQIISSLEQKGDESFDVNIRKSSINNDKLKEYMLRVSSLTSQIKEISLEAKRHFESQKETVSQFLTVINENKMVKQEISKKTNSLMEILKEVTKLFLETNDLSEKIISIINEMIHLVERTDSYFSSLEKEIEWVVEIVRKLKKFSKRSNLLSLYASIETARAFEFKKELDVIVNQIKELSKQSSSLLRTIE</sequence>
<evidence type="ECO:0000313" key="2">
    <source>
        <dbReference type="EMBL" id="GAI50665.1"/>
    </source>
</evidence>
<dbReference type="PROSITE" id="PS50111">
    <property type="entry name" value="CHEMOTAXIS_TRANSDUC_2"/>
    <property type="match status" value="1"/>
</dbReference>
<dbReference type="GO" id="GO:0007165">
    <property type="term" value="P:signal transduction"/>
    <property type="evidence" value="ECO:0007669"/>
    <property type="project" value="InterPro"/>
</dbReference>
<feature type="domain" description="Methyl-accepting transducer" evidence="1">
    <location>
        <begin position="59"/>
        <end position="218"/>
    </location>
</feature>
<dbReference type="AlphaFoldDB" id="X1QI18"/>
<name>X1QI18_9ZZZZ</name>
<organism evidence="2">
    <name type="scientific">marine sediment metagenome</name>
    <dbReference type="NCBI Taxonomy" id="412755"/>
    <lineage>
        <taxon>unclassified sequences</taxon>
        <taxon>metagenomes</taxon>
        <taxon>ecological metagenomes</taxon>
    </lineage>
</organism>
<proteinExistence type="predicted"/>
<reference evidence="2" key="1">
    <citation type="journal article" date="2014" name="Front. Microbiol.">
        <title>High frequency of phylogenetically diverse reductive dehalogenase-homologous genes in deep subseafloor sedimentary metagenomes.</title>
        <authorList>
            <person name="Kawai M."/>
            <person name="Futagami T."/>
            <person name="Toyoda A."/>
            <person name="Takaki Y."/>
            <person name="Nishi S."/>
            <person name="Hori S."/>
            <person name="Arai W."/>
            <person name="Tsubouchi T."/>
            <person name="Morono Y."/>
            <person name="Uchiyama I."/>
            <person name="Ito T."/>
            <person name="Fujiyama A."/>
            <person name="Inagaki F."/>
            <person name="Takami H."/>
        </authorList>
    </citation>
    <scope>NUCLEOTIDE SEQUENCE</scope>
    <source>
        <strain evidence="2">Expedition CK06-06</strain>
    </source>
</reference>
<comment type="caution">
    <text evidence="2">The sequence shown here is derived from an EMBL/GenBank/DDBJ whole genome shotgun (WGS) entry which is preliminary data.</text>
</comment>
<feature type="non-terminal residue" evidence="2">
    <location>
        <position position="218"/>
    </location>
</feature>
<feature type="non-terminal residue" evidence="2">
    <location>
        <position position="1"/>
    </location>
</feature>
<protein>
    <recommendedName>
        <fullName evidence="1">Methyl-accepting transducer domain-containing protein</fullName>
    </recommendedName>
</protein>
<gene>
    <name evidence="2" type="ORF">S06H3_57899</name>
</gene>
<accession>X1QI18</accession>
<dbReference type="SUPFAM" id="SSF58104">
    <property type="entry name" value="Methyl-accepting chemotaxis protein (MCP) signaling domain"/>
    <property type="match status" value="1"/>
</dbReference>
<dbReference type="EMBL" id="BARV01037423">
    <property type="protein sequence ID" value="GAI50665.1"/>
    <property type="molecule type" value="Genomic_DNA"/>
</dbReference>
<dbReference type="InterPro" id="IPR004089">
    <property type="entry name" value="MCPsignal_dom"/>
</dbReference>
<evidence type="ECO:0000259" key="1">
    <source>
        <dbReference type="PROSITE" id="PS50111"/>
    </source>
</evidence>
<dbReference type="GO" id="GO:0016020">
    <property type="term" value="C:membrane"/>
    <property type="evidence" value="ECO:0007669"/>
    <property type="project" value="InterPro"/>
</dbReference>
<dbReference type="Gene3D" id="1.10.287.950">
    <property type="entry name" value="Methyl-accepting chemotaxis protein"/>
    <property type="match status" value="1"/>
</dbReference>